<keyword evidence="2" id="KW-1185">Reference proteome</keyword>
<dbReference type="AlphaFoldDB" id="A0AAU9D7D9"/>
<sequence>MNYNLIVQGQGFSLGEKTSPLQAISYIVYISCKSCIALKIKQGGLNCLVLVFFEDN</sequence>
<accession>A0AAU9D7D9</accession>
<proteinExistence type="predicted"/>
<gene>
    <name evidence="1" type="ORF">HLVA_00600</name>
</gene>
<evidence type="ECO:0000313" key="1">
    <source>
        <dbReference type="EMBL" id="BDU49491.1"/>
    </source>
</evidence>
<protein>
    <submittedName>
        <fullName evidence="1">Uncharacterized protein</fullName>
    </submittedName>
</protein>
<dbReference type="Proteomes" id="UP001321582">
    <property type="component" value="Chromosome"/>
</dbReference>
<name>A0AAU9D7D9_9FUSO</name>
<organism evidence="1 2">
    <name type="scientific">Haliovirga abyssi</name>
    <dbReference type="NCBI Taxonomy" id="2996794"/>
    <lineage>
        <taxon>Bacteria</taxon>
        <taxon>Fusobacteriati</taxon>
        <taxon>Fusobacteriota</taxon>
        <taxon>Fusobacteriia</taxon>
        <taxon>Fusobacteriales</taxon>
        <taxon>Haliovirgaceae</taxon>
        <taxon>Haliovirga</taxon>
    </lineage>
</organism>
<dbReference type="EMBL" id="AP027059">
    <property type="protein sequence ID" value="BDU49491.1"/>
    <property type="molecule type" value="Genomic_DNA"/>
</dbReference>
<evidence type="ECO:0000313" key="2">
    <source>
        <dbReference type="Proteomes" id="UP001321582"/>
    </source>
</evidence>
<dbReference type="KEGG" id="haby:HLVA_00600"/>
<reference evidence="1 2" key="1">
    <citation type="submission" date="2022-11" db="EMBL/GenBank/DDBJ databases">
        <title>Haliovirga abyssi gen. nov., sp. nov., a mesophilic fermentative bacterium isolated from the Iheya North hydrothermal field and the proposal of Haliovirgaceae fam. nov.</title>
        <authorList>
            <person name="Miyazaki U."/>
            <person name="Tame A."/>
            <person name="Miyazaki J."/>
            <person name="Takai K."/>
            <person name="Sawayama S."/>
            <person name="Kitajima M."/>
            <person name="Okamoto A."/>
            <person name="Nakagawa S."/>
        </authorList>
    </citation>
    <scope>NUCLEOTIDE SEQUENCE [LARGE SCALE GENOMIC DNA]</scope>
    <source>
        <strain evidence="1 2">IC12</strain>
    </source>
</reference>